<name>A0A0X8H184_9FIRM</name>
<accession>A0A0X8H184</accession>
<organism evidence="1 2">
    <name type="scientific">Erysipelothrix larvae</name>
    <dbReference type="NCBI Taxonomy" id="1514105"/>
    <lineage>
        <taxon>Bacteria</taxon>
        <taxon>Bacillati</taxon>
        <taxon>Bacillota</taxon>
        <taxon>Erysipelotrichia</taxon>
        <taxon>Erysipelotrichales</taxon>
        <taxon>Erysipelotrichaceae</taxon>
        <taxon>Erysipelothrix</taxon>
    </lineage>
</organism>
<proteinExistence type="predicted"/>
<dbReference type="Proteomes" id="UP000063781">
    <property type="component" value="Chromosome"/>
</dbReference>
<protein>
    <submittedName>
        <fullName evidence="1">Uncharacterized protein</fullName>
    </submittedName>
</protein>
<dbReference type="KEGG" id="erl:AOC36_09500"/>
<dbReference type="EMBL" id="CP013213">
    <property type="protein sequence ID" value="AMC94208.1"/>
    <property type="molecule type" value="Genomic_DNA"/>
</dbReference>
<dbReference type="STRING" id="1514105.AOC36_09500"/>
<sequence length="134" mass="14562">MALDETKLFDSNDDAEYSNEAMRELARELKSLALIDTGVCSTFNGWAGTVTATKDHTGMVSLQGMLNAGTTTVNTVMCNVPNAYRPKENITVIARSYRASGDEVQPIRLSTDGNIAIATRTAGENVQINIQYRV</sequence>
<evidence type="ECO:0000313" key="2">
    <source>
        <dbReference type="Proteomes" id="UP000063781"/>
    </source>
</evidence>
<gene>
    <name evidence="1" type="ORF">AOC36_09500</name>
</gene>
<reference evidence="1 2" key="1">
    <citation type="submission" date="2015-10" db="EMBL/GenBank/DDBJ databases">
        <title>Erysipelothrix larvae sp. LV19 isolated from the larval gut of the rhinoceros beetle, Trypoxylus dichotomus.</title>
        <authorList>
            <person name="Lim S."/>
            <person name="Kim B.-C."/>
        </authorList>
    </citation>
    <scope>NUCLEOTIDE SEQUENCE [LARGE SCALE GENOMIC DNA]</scope>
    <source>
        <strain evidence="1 2">LV19</strain>
    </source>
</reference>
<evidence type="ECO:0000313" key="1">
    <source>
        <dbReference type="EMBL" id="AMC94208.1"/>
    </source>
</evidence>
<keyword evidence="2" id="KW-1185">Reference proteome</keyword>
<dbReference type="AlphaFoldDB" id="A0A0X8H184"/>
<dbReference type="RefSeq" id="WP_067633669.1">
    <property type="nucleotide sequence ID" value="NZ_CP013213.1"/>
</dbReference>